<accession>A0A8H5NJK3</accession>
<keyword evidence="3" id="KW-1185">Reference proteome</keyword>
<comment type="caution">
    <text evidence="2">The sequence shown here is derived from an EMBL/GenBank/DDBJ whole genome shotgun (WGS) entry which is preliminary data.</text>
</comment>
<protein>
    <submittedName>
        <fullName evidence="2">Xylanolytic transcriptional activator xlnR</fullName>
    </submittedName>
</protein>
<evidence type="ECO:0000313" key="3">
    <source>
        <dbReference type="Proteomes" id="UP000582016"/>
    </source>
</evidence>
<gene>
    <name evidence="2" type="ORF">FPHYL_2508</name>
</gene>
<reference evidence="2 3" key="1">
    <citation type="submission" date="2020-05" db="EMBL/GenBank/DDBJ databases">
        <title>Identification and distribution of gene clusters putatively required for synthesis of sphingolipid metabolism inhibitors in phylogenetically diverse species of the filamentous fungus Fusarium.</title>
        <authorList>
            <person name="Kim H.-S."/>
            <person name="Busman M."/>
            <person name="Brown D.W."/>
            <person name="Divon H."/>
            <person name="Uhlig S."/>
            <person name="Proctor R.H."/>
        </authorList>
    </citation>
    <scope>NUCLEOTIDE SEQUENCE [LARGE SCALE GENOMIC DNA]</scope>
    <source>
        <strain evidence="2 3">NRRL 13617</strain>
    </source>
</reference>
<evidence type="ECO:0000256" key="1">
    <source>
        <dbReference type="SAM" id="MobiDB-lite"/>
    </source>
</evidence>
<feature type="region of interest" description="Disordered" evidence="1">
    <location>
        <begin position="1"/>
        <end position="36"/>
    </location>
</feature>
<dbReference type="Proteomes" id="UP000582016">
    <property type="component" value="Unassembled WGS sequence"/>
</dbReference>
<sequence length="241" mass="26285">MPPAHACNACKRRKVSHSSTRRSQSVRSIPIDPGQDEHALSGTTDFAFQSSVSPQSLPESACCNSSHGLDFYPDPAHVHSTLQATAGALLSPEPIADAVHKCVDLFIQYQFPNTPVVHEPTLRAASLLITTDNVPLFTSLISSASDFHQQVSYLRKFTLATALCASVMSVMPDRRPSQRALLAASFLSASRATLRRYEEHDLEHPDSTSLVIRMWHSAAIQNSTGKVGTSYHYHAEAAYLA</sequence>
<dbReference type="EMBL" id="JAAOAQ010000074">
    <property type="protein sequence ID" value="KAF5568941.1"/>
    <property type="molecule type" value="Genomic_DNA"/>
</dbReference>
<dbReference type="OrthoDB" id="2283488at2759"/>
<feature type="compositionally biased region" description="Basic residues" evidence="1">
    <location>
        <begin position="10"/>
        <end position="20"/>
    </location>
</feature>
<name>A0A8H5NJK3_9HYPO</name>
<evidence type="ECO:0000313" key="2">
    <source>
        <dbReference type="EMBL" id="KAF5568941.1"/>
    </source>
</evidence>
<organism evidence="2 3">
    <name type="scientific">Fusarium phyllophilum</name>
    <dbReference type="NCBI Taxonomy" id="47803"/>
    <lineage>
        <taxon>Eukaryota</taxon>
        <taxon>Fungi</taxon>
        <taxon>Dikarya</taxon>
        <taxon>Ascomycota</taxon>
        <taxon>Pezizomycotina</taxon>
        <taxon>Sordariomycetes</taxon>
        <taxon>Hypocreomycetidae</taxon>
        <taxon>Hypocreales</taxon>
        <taxon>Nectriaceae</taxon>
        <taxon>Fusarium</taxon>
        <taxon>Fusarium fujikuroi species complex</taxon>
    </lineage>
</organism>
<dbReference type="AlphaFoldDB" id="A0A8H5NJK3"/>
<proteinExistence type="predicted"/>